<feature type="region of interest" description="Disordered" evidence="1">
    <location>
        <begin position="1"/>
        <end position="22"/>
    </location>
</feature>
<reference evidence="2" key="1">
    <citation type="journal article" date="2023" name="IScience">
        <title>Live-bearing cockroach genome reveals convergent evolutionary mechanisms linked to viviparity in insects and beyond.</title>
        <authorList>
            <person name="Fouks B."/>
            <person name="Harrison M.C."/>
            <person name="Mikhailova A.A."/>
            <person name="Marchal E."/>
            <person name="English S."/>
            <person name="Carruthers M."/>
            <person name="Jennings E.C."/>
            <person name="Chiamaka E.L."/>
            <person name="Frigard R.A."/>
            <person name="Pippel M."/>
            <person name="Attardo G.M."/>
            <person name="Benoit J.B."/>
            <person name="Bornberg-Bauer E."/>
            <person name="Tobe S.S."/>
        </authorList>
    </citation>
    <scope>NUCLEOTIDE SEQUENCE</scope>
    <source>
        <strain evidence="2">Stay&amp;Tobe</strain>
    </source>
</reference>
<dbReference type="EMBL" id="JASPKZ010000422">
    <property type="protein sequence ID" value="KAJ9600426.1"/>
    <property type="molecule type" value="Genomic_DNA"/>
</dbReference>
<organism evidence="2 3">
    <name type="scientific">Diploptera punctata</name>
    <name type="common">Pacific beetle cockroach</name>
    <dbReference type="NCBI Taxonomy" id="6984"/>
    <lineage>
        <taxon>Eukaryota</taxon>
        <taxon>Metazoa</taxon>
        <taxon>Ecdysozoa</taxon>
        <taxon>Arthropoda</taxon>
        <taxon>Hexapoda</taxon>
        <taxon>Insecta</taxon>
        <taxon>Pterygota</taxon>
        <taxon>Neoptera</taxon>
        <taxon>Polyneoptera</taxon>
        <taxon>Dictyoptera</taxon>
        <taxon>Blattodea</taxon>
        <taxon>Blaberoidea</taxon>
        <taxon>Blaberidae</taxon>
        <taxon>Diplopterinae</taxon>
        <taxon>Diploptera</taxon>
    </lineage>
</organism>
<evidence type="ECO:0000313" key="3">
    <source>
        <dbReference type="Proteomes" id="UP001233999"/>
    </source>
</evidence>
<sequence>CFTKEKQSSHGHFKTPKATQSVNNIEKTHDKHNRGAHSLQIYLNILDAIYCEKLEIFTLPLGVKSTIVGVRISYFSSCYSTTTRKLYRATFLHRALALLCIEWCVRSTKKRKCKKDWRENETLYGIAVFKKLTTTSQFKV</sequence>
<feature type="non-terminal residue" evidence="2">
    <location>
        <position position="1"/>
    </location>
</feature>
<gene>
    <name evidence="2" type="ORF">L9F63_009282</name>
</gene>
<proteinExistence type="predicted"/>
<name>A0AAD8AJW1_DIPPU</name>
<keyword evidence="3" id="KW-1185">Reference proteome</keyword>
<evidence type="ECO:0000256" key="1">
    <source>
        <dbReference type="SAM" id="MobiDB-lite"/>
    </source>
</evidence>
<accession>A0AAD8AJW1</accession>
<evidence type="ECO:0000313" key="2">
    <source>
        <dbReference type="EMBL" id="KAJ9600426.1"/>
    </source>
</evidence>
<protein>
    <submittedName>
        <fullName evidence="2">Uncharacterized protein</fullName>
    </submittedName>
</protein>
<reference evidence="2" key="2">
    <citation type="submission" date="2023-05" db="EMBL/GenBank/DDBJ databases">
        <authorList>
            <person name="Fouks B."/>
        </authorList>
    </citation>
    <scope>NUCLEOTIDE SEQUENCE</scope>
    <source>
        <strain evidence="2">Stay&amp;Tobe</strain>
        <tissue evidence="2">Testes</tissue>
    </source>
</reference>
<dbReference type="AlphaFoldDB" id="A0AAD8AJW1"/>
<feature type="non-terminal residue" evidence="2">
    <location>
        <position position="140"/>
    </location>
</feature>
<comment type="caution">
    <text evidence="2">The sequence shown here is derived from an EMBL/GenBank/DDBJ whole genome shotgun (WGS) entry which is preliminary data.</text>
</comment>
<dbReference type="Proteomes" id="UP001233999">
    <property type="component" value="Unassembled WGS sequence"/>
</dbReference>